<dbReference type="eggNOG" id="COG1269">
    <property type="taxonomic scope" value="Bacteria"/>
</dbReference>
<keyword evidence="3" id="KW-1185">Reference proteome</keyword>
<dbReference type="Proteomes" id="UP000011721">
    <property type="component" value="Chromosome"/>
</dbReference>
<dbReference type="InterPro" id="IPR014263">
    <property type="entry name" value="Methanolan_biosynth_EpsI"/>
</dbReference>
<protein>
    <submittedName>
        <fullName evidence="2">EpsI family protein</fullName>
    </submittedName>
</protein>
<dbReference type="HOGENOM" id="CLU_096773_0_0_7"/>
<dbReference type="STRING" id="1167006.UWK_03392"/>
<dbReference type="AlphaFoldDB" id="M1NJZ5"/>
<evidence type="ECO:0000313" key="2">
    <source>
        <dbReference type="EMBL" id="AGF79909.1"/>
    </source>
</evidence>
<dbReference type="RefSeq" id="WP_015405591.1">
    <property type="nucleotide sequence ID" value="NC_020304.1"/>
</dbReference>
<evidence type="ECO:0000313" key="3">
    <source>
        <dbReference type="Proteomes" id="UP000011721"/>
    </source>
</evidence>
<reference evidence="3" key="1">
    <citation type="journal article" date="2013" name="Stand. Genomic Sci.">
        <title>Complete genome sequence of Desulfocapsa sulfexigens, a marine deltaproteobacterium specialized in disproportionating inorganic sulfur compounds.</title>
        <authorList>
            <person name="Finster K.W."/>
            <person name="Kjeldsen K.U."/>
            <person name="Kube M."/>
            <person name="Reinhardt R."/>
            <person name="Mussmann M."/>
            <person name="Amann R."/>
            <person name="Schreiber L."/>
        </authorList>
    </citation>
    <scope>NUCLEOTIDE SEQUENCE [LARGE SCALE GENOMIC DNA]</scope>
    <source>
        <strain evidence="3">DSM 10523 / SB164P1</strain>
    </source>
</reference>
<feature type="domain" description="Methanolan biosynthesis EpsI" evidence="1">
    <location>
        <begin position="5"/>
        <end position="204"/>
    </location>
</feature>
<proteinExistence type="predicted"/>
<dbReference type="OrthoDB" id="9797363at2"/>
<sequence>MNRKLLILSVLFSVTCVFIYSRSATENVSKPPIKQYFEHIEGYKTLRHVDMEENVLSLLQLDDYLFTDYQGPNGKITLYIGYYYTADKASAAHSPLICYPSQGWVIEKQVPNLSVNIDPFVIHYNEIITSLGGQKELVLYWFQAHHDTNTKAFKNKTNVAYNKLTDRGEQHAFVRVSVPLGSDNTNQAKQDAMDFIKKFYPQFIRFVDEG</sequence>
<dbReference type="EMBL" id="CP003985">
    <property type="protein sequence ID" value="AGF79909.1"/>
    <property type="molecule type" value="Genomic_DNA"/>
</dbReference>
<accession>M1NJZ5</accession>
<gene>
    <name evidence="2" type="ordered locus">UWK_03392</name>
</gene>
<dbReference type="NCBIfam" id="TIGR02914">
    <property type="entry name" value="EpsI_fam"/>
    <property type="match status" value="1"/>
</dbReference>
<name>M1NJZ5_DESSD</name>
<dbReference type="Pfam" id="PF11984">
    <property type="entry name" value="DUF3485"/>
    <property type="match status" value="1"/>
</dbReference>
<organism evidence="2 3">
    <name type="scientific">Desulfocapsa sulfexigens (strain DSM 10523 / SB164P1)</name>
    <dbReference type="NCBI Taxonomy" id="1167006"/>
    <lineage>
        <taxon>Bacteria</taxon>
        <taxon>Pseudomonadati</taxon>
        <taxon>Thermodesulfobacteriota</taxon>
        <taxon>Desulfobulbia</taxon>
        <taxon>Desulfobulbales</taxon>
        <taxon>Desulfocapsaceae</taxon>
        <taxon>Desulfocapsa</taxon>
    </lineage>
</organism>
<evidence type="ECO:0000259" key="1">
    <source>
        <dbReference type="Pfam" id="PF11984"/>
    </source>
</evidence>
<dbReference type="KEGG" id="dsf:UWK_03392"/>